<comment type="caution">
    <text evidence="1">The sequence shown here is derived from an EMBL/GenBank/DDBJ whole genome shotgun (WGS) entry which is preliminary data.</text>
</comment>
<evidence type="ECO:0000313" key="1">
    <source>
        <dbReference type="EMBL" id="GAG45596.1"/>
    </source>
</evidence>
<reference evidence="1" key="1">
    <citation type="journal article" date="2014" name="Front. Microbiol.">
        <title>High frequency of phylogenetically diverse reductive dehalogenase-homologous genes in deep subseafloor sedimentary metagenomes.</title>
        <authorList>
            <person name="Kawai M."/>
            <person name="Futagami T."/>
            <person name="Toyoda A."/>
            <person name="Takaki Y."/>
            <person name="Nishi S."/>
            <person name="Hori S."/>
            <person name="Arai W."/>
            <person name="Tsubouchi T."/>
            <person name="Morono Y."/>
            <person name="Uchiyama I."/>
            <person name="Ito T."/>
            <person name="Fujiyama A."/>
            <person name="Inagaki F."/>
            <person name="Takami H."/>
        </authorList>
    </citation>
    <scope>NUCLEOTIDE SEQUENCE</scope>
    <source>
        <strain evidence="1">Expedition CK06-06</strain>
    </source>
</reference>
<name>X0ZB27_9ZZZZ</name>
<proteinExistence type="predicted"/>
<dbReference type="AlphaFoldDB" id="X0ZB27"/>
<gene>
    <name evidence="1" type="ORF">S01H1_84914</name>
</gene>
<organism evidence="1">
    <name type="scientific">marine sediment metagenome</name>
    <dbReference type="NCBI Taxonomy" id="412755"/>
    <lineage>
        <taxon>unclassified sequences</taxon>
        <taxon>metagenomes</taxon>
        <taxon>ecological metagenomes</taxon>
    </lineage>
</organism>
<accession>X0ZB27</accession>
<protein>
    <submittedName>
        <fullName evidence="1">Uncharacterized protein</fullName>
    </submittedName>
</protein>
<dbReference type="EMBL" id="BARS01058113">
    <property type="protein sequence ID" value="GAG45596.1"/>
    <property type="molecule type" value="Genomic_DNA"/>
</dbReference>
<sequence length="63" mass="7843">MLEHYLNRKHRRDIETIVRAILHRLDIDYEVSFDEFDETLNLGTYNNARRWRYAPHWKRAGRN</sequence>